<dbReference type="EMBL" id="DVFN01000073">
    <property type="protein sequence ID" value="HIQ69673.1"/>
    <property type="molecule type" value="Genomic_DNA"/>
</dbReference>
<dbReference type="AlphaFoldDB" id="A0A9D0Z879"/>
<accession>A0A9D0Z879</accession>
<reference evidence="3" key="2">
    <citation type="journal article" date="2021" name="PeerJ">
        <title>Extensive microbial diversity within the chicken gut microbiome revealed by metagenomics and culture.</title>
        <authorList>
            <person name="Gilroy R."/>
            <person name="Ravi A."/>
            <person name="Getino M."/>
            <person name="Pursley I."/>
            <person name="Horton D.L."/>
            <person name="Alikhan N.F."/>
            <person name="Baker D."/>
            <person name="Gharbi K."/>
            <person name="Hall N."/>
            <person name="Watson M."/>
            <person name="Adriaenssens E.M."/>
            <person name="Foster-Nyarko E."/>
            <person name="Jarju S."/>
            <person name="Secka A."/>
            <person name="Antonio M."/>
            <person name="Oren A."/>
            <person name="Chaudhuri R.R."/>
            <person name="La Ragione R."/>
            <person name="Hildebrand F."/>
            <person name="Pallen M.J."/>
        </authorList>
    </citation>
    <scope>NUCLEOTIDE SEQUENCE</scope>
    <source>
        <strain evidence="3">ChiSjej2B20-13462</strain>
    </source>
</reference>
<organism evidence="3 4">
    <name type="scientific">Candidatus Avoscillospira stercorigallinarum</name>
    <dbReference type="NCBI Taxonomy" id="2840708"/>
    <lineage>
        <taxon>Bacteria</taxon>
        <taxon>Bacillati</taxon>
        <taxon>Bacillota</taxon>
        <taxon>Clostridia</taxon>
        <taxon>Eubacteriales</taxon>
        <taxon>Oscillospiraceae</taxon>
        <taxon>Oscillospiraceae incertae sedis</taxon>
        <taxon>Candidatus Avoscillospira</taxon>
    </lineage>
</organism>
<comment type="caution">
    <text evidence="3">The sequence shown here is derived from an EMBL/GenBank/DDBJ whole genome shotgun (WGS) entry which is preliminary data.</text>
</comment>
<dbReference type="SUPFAM" id="SSF51182">
    <property type="entry name" value="RmlC-like cupins"/>
    <property type="match status" value="1"/>
</dbReference>
<dbReference type="CDD" id="cd02221">
    <property type="entry name" value="cupin_TM1287-like"/>
    <property type="match status" value="1"/>
</dbReference>
<dbReference type="GO" id="GO:0046872">
    <property type="term" value="F:metal ion binding"/>
    <property type="evidence" value="ECO:0007669"/>
    <property type="project" value="UniProtKB-KW"/>
</dbReference>
<dbReference type="InterPro" id="IPR014710">
    <property type="entry name" value="RmlC-like_jellyroll"/>
</dbReference>
<feature type="domain" description="Cupin type-2" evidence="2">
    <location>
        <begin position="43"/>
        <end position="111"/>
    </location>
</feature>
<protein>
    <submittedName>
        <fullName evidence="3">Cupin domain-containing protein</fullName>
    </submittedName>
</protein>
<keyword evidence="1" id="KW-0479">Metal-binding</keyword>
<dbReference type="PANTHER" id="PTHR35848:SF6">
    <property type="entry name" value="CUPIN TYPE-2 DOMAIN-CONTAINING PROTEIN"/>
    <property type="match status" value="1"/>
</dbReference>
<evidence type="ECO:0000313" key="3">
    <source>
        <dbReference type="EMBL" id="HIQ69673.1"/>
    </source>
</evidence>
<dbReference type="Pfam" id="PF07883">
    <property type="entry name" value="Cupin_2"/>
    <property type="match status" value="1"/>
</dbReference>
<dbReference type="InterPro" id="IPR013096">
    <property type="entry name" value="Cupin_2"/>
</dbReference>
<reference evidence="3" key="1">
    <citation type="submission" date="2020-10" db="EMBL/GenBank/DDBJ databases">
        <authorList>
            <person name="Gilroy R."/>
        </authorList>
    </citation>
    <scope>NUCLEOTIDE SEQUENCE</scope>
    <source>
        <strain evidence="3">ChiSjej2B20-13462</strain>
    </source>
</reference>
<gene>
    <name evidence="3" type="ORF">IAA67_05020</name>
</gene>
<evidence type="ECO:0000256" key="1">
    <source>
        <dbReference type="ARBA" id="ARBA00022723"/>
    </source>
</evidence>
<dbReference type="Gene3D" id="2.60.120.10">
    <property type="entry name" value="Jelly Rolls"/>
    <property type="match status" value="1"/>
</dbReference>
<dbReference type="PANTHER" id="PTHR35848">
    <property type="entry name" value="OXALATE-BINDING PROTEIN"/>
    <property type="match status" value="1"/>
</dbReference>
<sequence>MIHRKADIVTESRPNLRGGQGNPLFRHFFSAEDLGGRADMLAIVILQPGESVGEHPHNGNGEVYLILTGAATVTEDGVDYELQAGEAEFCADGHTHAIRNHTDAPMSFLALIVKDRA</sequence>
<dbReference type="Proteomes" id="UP000886874">
    <property type="component" value="Unassembled WGS sequence"/>
</dbReference>
<name>A0A9D0Z879_9FIRM</name>
<dbReference type="InterPro" id="IPR051610">
    <property type="entry name" value="GPI/OXD"/>
</dbReference>
<proteinExistence type="predicted"/>
<dbReference type="InterPro" id="IPR011051">
    <property type="entry name" value="RmlC_Cupin_sf"/>
</dbReference>
<evidence type="ECO:0000259" key="2">
    <source>
        <dbReference type="Pfam" id="PF07883"/>
    </source>
</evidence>
<evidence type="ECO:0000313" key="4">
    <source>
        <dbReference type="Proteomes" id="UP000886874"/>
    </source>
</evidence>